<gene>
    <name evidence="1" type="ORF">GCM10011489_04610</name>
</gene>
<name>A0A916SV85_9ACTN</name>
<evidence type="ECO:0000313" key="2">
    <source>
        <dbReference type="Proteomes" id="UP000621454"/>
    </source>
</evidence>
<keyword evidence="2" id="KW-1185">Reference proteome</keyword>
<reference evidence="1" key="1">
    <citation type="journal article" date="2014" name="Int. J. Syst. Evol. Microbiol.">
        <title>Complete genome sequence of Corynebacterium casei LMG S-19264T (=DSM 44701T), isolated from a smear-ripened cheese.</title>
        <authorList>
            <consortium name="US DOE Joint Genome Institute (JGI-PGF)"/>
            <person name="Walter F."/>
            <person name="Albersmeier A."/>
            <person name="Kalinowski J."/>
            <person name="Ruckert C."/>
        </authorList>
    </citation>
    <scope>NUCLEOTIDE SEQUENCE</scope>
    <source>
        <strain evidence="1">CGMCC 1.12827</strain>
    </source>
</reference>
<dbReference type="RefSeq" id="WP_188584952.1">
    <property type="nucleotide sequence ID" value="NZ_BMGC01000002.1"/>
</dbReference>
<dbReference type="EMBL" id="BMGC01000002">
    <property type="protein sequence ID" value="GGB19575.1"/>
    <property type="molecule type" value="Genomic_DNA"/>
</dbReference>
<organism evidence="1 2">
    <name type="scientific">Gordonia jinhuaensis</name>
    <dbReference type="NCBI Taxonomy" id="1517702"/>
    <lineage>
        <taxon>Bacteria</taxon>
        <taxon>Bacillati</taxon>
        <taxon>Actinomycetota</taxon>
        <taxon>Actinomycetes</taxon>
        <taxon>Mycobacteriales</taxon>
        <taxon>Gordoniaceae</taxon>
        <taxon>Gordonia</taxon>
    </lineage>
</organism>
<comment type="caution">
    <text evidence="1">The sequence shown here is derived from an EMBL/GenBank/DDBJ whole genome shotgun (WGS) entry which is preliminary data.</text>
</comment>
<protein>
    <submittedName>
        <fullName evidence="1">Uncharacterized protein</fullName>
    </submittedName>
</protein>
<reference evidence="1" key="2">
    <citation type="submission" date="2020-09" db="EMBL/GenBank/DDBJ databases">
        <authorList>
            <person name="Sun Q."/>
            <person name="Zhou Y."/>
        </authorList>
    </citation>
    <scope>NUCLEOTIDE SEQUENCE</scope>
    <source>
        <strain evidence="1">CGMCC 1.12827</strain>
    </source>
</reference>
<evidence type="ECO:0000313" key="1">
    <source>
        <dbReference type="EMBL" id="GGB19575.1"/>
    </source>
</evidence>
<dbReference type="AlphaFoldDB" id="A0A916SV85"/>
<accession>A0A916SV85</accession>
<sequence length="54" mass="5517">MTTTAAHPSSGLAGLQTLRSQDTAALLWGKVGDTDAQRLVNVGVLGGRRPGSRA</sequence>
<proteinExistence type="predicted"/>
<dbReference type="Proteomes" id="UP000621454">
    <property type="component" value="Unassembled WGS sequence"/>
</dbReference>